<dbReference type="Proteomes" id="UP001558713">
    <property type="component" value="Unassembled WGS sequence"/>
</dbReference>
<evidence type="ECO:0000313" key="2">
    <source>
        <dbReference type="EMBL" id="KAL1196516.1"/>
    </source>
</evidence>
<keyword evidence="3" id="KW-1185">Reference proteome</keyword>
<dbReference type="Gene3D" id="3.30.559.10">
    <property type="entry name" value="Chloramphenicol acetyltransferase-like domain"/>
    <property type="match status" value="1"/>
</dbReference>
<dbReference type="PANTHER" id="PTHR31896">
    <property type="entry name" value="FAMILY REGULATORY PROTEIN, PUTATIVE (AFU_ORTHOLOGUE AFUA_3G14730)-RELATED"/>
    <property type="match status" value="1"/>
</dbReference>
<protein>
    <submittedName>
        <fullName evidence="2">Uncharacterized protein</fullName>
    </submittedName>
</protein>
<comment type="caution">
    <text evidence="2">The sequence shown here is derived from an EMBL/GenBank/DDBJ whole genome shotgun (WGS) entry which is preliminary data.</text>
</comment>
<dbReference type="PANTHER" id="PTHR31896:SF43">
    <property type="entry name" value="PROTEIN ENHANCED PSEUDOMONAS SUSCEPTIBILITY 1"/>
    <property type="match status" value="1"/>
</dbReference>
<sequence length="110" mass="12237">MEDLVVISTSIVRPRNVNQSGCVKQIHLTPWDLYLLHMCYLQRGLLFPKPNSNIDITIAKLQTSLSIALEHFYPFAGRLVKVKNDDGTVSFSVNCDGSGVIGSSLFTLRL</sequence>
<keyword evidence="1" id="KW-0808">Transferase</keyword>
<name>A0ABD1ACF8_CARAN</name>
<dbReference type="InterPro" id="IPR023213">
    <property type="entry name" value="CAT-like_dom_sf"/>
</dbReference>
<dbReference type="GO" id="GO:0016740">
    <property type="term" value="F:transferase activity"/>
    <property type="evidence" value="ECO:0007669"/>
    <property type="project" value="UniProtKB-KW"/>
</dbReference>
<dbReference type="EMBL" id="JBANAX010000702">
    <property type="protein sequence ID" value="KAL1196516.1"/>
    <property type="molecule type" value="Genomic_DNA"/>
</dbReference>
<organism evidence="2 3">
    <name type="scientific">Cardamine amara subsp. amara</name>
    <dbReference type="NCBI Taxonomy" id="228776"/>
    <lineage>
        <taxon>Eukaryota</taxon>
        <taxon>Viridiplantae</taxon>
        <taxon>Streptophyta</taxon>
        <taxon>Embryophyta</taxon>
        <taxon>Tracheophyta</taxon>
        <taxon>Spermatophyta</taxon>
        <taxon>Magnoliopsida</taxon>
        <taxon>eudicotyledons</taxon>
        <taxon>Gunneridae</taxon>
        <taxon>Pentapetalae</taxon>
        <taxon>rosids</taxon>
        <taxon>malvids</taxon>
        <taxon>Brassicales</taxon>
        <taxon>Brassicaceae</taxon>
        <taxon>Cardamineae</taxon>
        <taxon>Cardamine</taxon>
    </lineage>
</organism>
<dbReference type="InterPro" id="IPR051283">
    <property type="entry name" value="Sec_Metabolite_Acyltrans"/>
</dbReference>
<accession>A0ABD1ACF8</accession>
<proteinExistence type="predicted"/>
<gene>
    <name evidence="2" type="ORF">V5N11_023206</name>
</gene>
<reference evidence="2 3" key="1">
    <citation type="submission" date="2024-04" db="EMBL/GenBank/DDBJ databases">
        <title>Genome assembly C_amara_ONT_v2.</title>
        <authorList>
            <person name="Yant L."/>
            <person name="Moore C."/>
            <person name="Slenker M."/>
        </authorList>
    </citation>
    <scope>NUCLEOTIDE SEQUENCE [LARGE SCALE GENOMIC DNA]</scope>
    <source>
        <tissue evidence="2">Leaf</tissue>
    </source>
</reference>
<evidence type="ECO:0000256" key="1">
    <source>
        <dbReference type="ARBA" id="ARBA00022679"/>
    </source>
</evidence>
<evidence type="ECO:0000313" key="3">
    <source>
        <dbReference type="Proteomes" id="UP001558713"/>
    </source>
</evidence>
<dbReference type="AlphaFoldDB" id="A0ABD1ACF8"/>
<dbReference type="Pfam" id="PF02458">
    <property type="entry name" value="Transferase"/>
    <property type="match status" value="1"/>
</dbReference>